<feature type="compositionally biased region" description="Low complexity" evidence="7">
    <location>
        <begin position="182"/>
        <end position="247"/>
    </location>
</feature>
<dbReference type="RefSeq" id="WP_060603302.1">
    <property type="nucleotide sequence ID" value="NZ_FQZC01000002.1"/>
</dbReference>
<dbReference type="InterPro" id="IPR002327">
    <property type="entry name" value="Cyt_c_1A/1B"/>
</dbReference>
<evidence type="ECO:0000256" key="4">
    <source>
        <dbReference type="ARBA" id="ARBA00022982"/>
    </source>
</evidence>
<feature type="region of interest" description="Disordered" evidence="7">
    <location>
        <begin position="175"/>
        <end position="291"/>
    </location>
</feature>
<evidence type="ECO:0000256" key="2">
    <source>
        <dbReference type="ARBA" id="ARBA00022617"/>
    </source>
</evidence>
<dbReference type="Pfam" id="PF00034">
    <property type="entry name" value="Cytochrom_C"/>
    <property type="match status" value="1"/>
</dbReference>
<keyword evidence="2 6" id="KW-0349">Heme</keyword>
<organism evidence="9 10">
    <name type="scientific">Aureimonas altamirensis DSM 21988</name>
    <dbReference type="NCBI Taxonomy" id="1121026"/>
    <lineage>
        <taxon>Bacteria</taxon>
        <taxon>Pseudomonadati</taxon>
        <taxon>Pseudomonadota</taxon>
        <taxon>Alphaproteobacteria</taxon>
        <taxon>Hyphomicrobiales</taxon>
        <taxon>Aurantimonadaceae</taxon>
        <taxon>Aureimonas</taxon>
    </lineage>
</organism>
<dbReference type="InterPro" id="IPR009056">
    <property type="entry name" value="Cyt_c-like_dom"/>
</dbReference>
<evidence type="ECO:0000256" key="6">
    <source>
        <dbReference type="PROSITE-ProRule" id="PRU00433"/>
    </source>
</evidence>
<evidence type="ECO:0000313" key="10">
    <source>
        <dbReference type="Proteomes" id="UP000184290"/>
    </source>
</evidence>
<keyword evidence="5 6" id="KW-0408">Iron</keyword>
<comment type="caution">
    <text evidence="9">The sequence shown here is derived from an EMBL/GenBank/DDBJ whole genome shotgun (WGS) entry which is preliminary data.</text>
</comment>
<dbReference type="PROSITE" id="PS51007">
    <property type="entry name" value="CYTC"/>
    <property type="match status" value="1"/>
</dbReference>
<dbReference type="Proteomes" id="UP000184290">
    <property type="component" value="Unassembled WGS sequence"/>
</dbReference>
<evidence type="ECO:0000256" key="1">
    <source>
        <dbReference type="ARBA" id="ARBA00022448"/>
    </source>
</evidence>
<dbReference type="SUPFAM" id="SSF46626">
    <property type="entry name" value="Cytochrome c"/>
    <property type="match status" value="1"/>
</dbReference>
<keyword evidence="1" id="KW-0813">Transport</keyword>
<feature type="compositionally biased region" description="Polar residues" evidence="7">
    <location>
        <begin position="264"/>
        <end position="274"/>
    </location>
</feature>
<accession>A0ABY1IJ75</accession>
<dbReference type="InterPro" id="IPR036909">
    <property type="entry name" value="Cyt_c-like_dom_sf"/>
</dbReference>
<sequence length="291" mass="28919">MNSFEANKIFGAVLGTVFVLFGGSLLAEVIFHSEAPERPGFAIEVPEDTGAAAEAPAAVPIAVLMQDADAEAGAAVFKRCQACHSGEKGGPNLVGPDLWDIVNRPIAVHEGFSYSAAMNAFSEDHAVHWDYEHLNGFLHNPRQYVSGTAMSFAGINNDGDRADLIAYLRTLSDSPAPLPEVEAAPAEGGDAAAPAEGGDAAAPAEGGDAAAPAEGGDAAAPAEGGDAAAPAEGGDAAAPAEGEAAPAVTDPRTTTTPDGAPQAPATTDPSTGEQDASPAPTEGAPAGTGSQ</sequence>
<proteinExistence type="predicted"/>
<reference evidence="9 10" key="1">
    <citation type="submission" date="2016-11" db="EMBL/GenBank/DDBJ databases">
        <authorList>
            <person name="Varghese N."/>
            <person name="Submissions S."/>
        </authorList>
    </citation>
    <scope>NUCLEOTIDE SEQUENCE [LARGE SCALE GENOMIC DNA]</scope>
    <source>
        <strain evidence="9 10">DSM 21988</strain>
    </source>
</reference>
<dbReference type="PRINTS" id="PR00604">
    <property type="entry name" value="CYTCHRMECIAB"/>
</dbReference>
<gene>
    <name evidence="9" type="ORF">SAMN02745911_2147</name>
</gene>
<dbReference type="PANTHER" id="PTHR11961">
    <property type="entry name" value="CYTOCHROME C"/>
    <property type="match status" value="1"/>
</dbReference>
<evidence type="ECO:0000313" key="9">
    <source>
        <dbReference type="EMBL" id="SHJ25058.1"/>
    </source>
</evidence>
<protein>
    <submittedName>
        <fullName evidence="9">Cytochrome c</fullName>
    </submittedName>
</protein>
<keyword evidence="4" id="KW-0249">Electron transport</keyword>
<keyword evidence="10" id="KW-1185">Reference proteome</keyword>
<dbReference type="EMBL" id="FQZC01000002">
    <property type="protein sequence ID" value="SHJ25058.1"/>
    <property type="molecule type" value="Genomic_DNA"/>
</dbReference>
<keyword evidence="3 6" id="KW-0479">Metal-binding</keyword>
<feature type="domain" description="Cytochrome c" evidence="8">
    <location>
        <begin position="68"/>
        <end position="172"/>
    </location>
</feature>
<evidence type="ECO:0000256" key="7">
    <source>
        <dbReference type="SAM" id="MobiDB-lite"/>
    </source>
</evidence>
<name>A0ABY1IJ75_9HYPH</name>
<evidence type="ECO:0000256" key="5">
    <source>
        <dbReference type="ARBA" id="ARBA00023004"/>
    </source>
</evidence>
<dbReference type="Gene3D" id="1.10.760.10">
    <property type="entry name" value="Cytochrome c-like domain"/>
    <property type="match status" value="1"/>
</dbReference>
<evidence type="ECO:0000256" key="3">
    <source>
        <dbReference type="ARBA" id="ARBA00022723"/>
    </source>
</evidence>
<evidence type="ECO:0000259" key="8">
    <source>
        <dbReference type="PROSITE" id="PS51007"/>
    </source>
</evidence>